<reference evidence="5" key="2">
    <citation type="submission" date="2024-06" db="EMBL/GenBank/DDBJ databases">
        <title>Multi-omics analyses provide insights into the biosynthesis of the anticancer antibiotic pleurotin in Hohenbuehelia grisea.</title>
        <authorList>
            <person name="Weaver J.A."/>
            <person name="Alberti F."/>
        </authorList>
    </citation>
    <scope>NUCLEOTIDE SEQUENCE [LARGE SCALE GENOMIC DNA]</scope>
    <source>
        <strain evidence="5">T-177</strain>
    </source>
</reference>
<name>A0ABR3IPF4_9AGAR</name>
<evidence type="ECO:0000256" key="1">
    <source>
        <dbReference type="SAM" id="MobiDB-lite"/>
    </source>
</evidence>
<organism evidence="3 5">
    <name type="scientific">Hohenbuehelia grisea</name>
    <dbReference type="NCBI Taxonomy" id="104357"/>
    <lineage>
        <taxon>Eukaryota</taxon>
        <taxon>Fungi</taxon>
        <taxon>Dikarya</taxon>
        <taxon>Basidiomycota</taxon>
        <taxon>Agaricomycotina</taxon>
        <taxon>Agaricomycetes</taxon>
        <taxon>Agaricomycetidae</taxon>
        <taxon>Agaricales</taxon>
        <taxon>Pleurotineae</taxon>
        <taxon>Pleurotaceae</taxon>
        <taxon>Hohenbuehelia</taxon>
    </lineage>
</organism>
<gene>
    <name evidence="4" type="ORF">HGRIS_001405</name>
    <name evidence="3" type="ORF">HGRIS_004322</name>
</gene>
<dbReference type="EMBL" id="JASNQZ010000019">
    <property type="protein sequence ID" value="KAL0945171.1"/>
    <property type="molecule type" value="Genomic_DNA"/>
</dbReference>
<feature type="compositionally biased region" description="Low complexity" evidence="1">
    <location>
        <begin position="164"/>
        <end position="176"/>
    </location>
</feature>
<dbReference type="Proteomes" id="UP001556367">
    <property type="component" value="Unassembled WGS sequence"/>
</dbReference>
<proteinExistence type="predicted"/>
<evidence type="ECO:0000313" key="3">
    <source>
        <dbReference type="EMBL" id="KAL0945171.1"/>
    </source>
</evidence>
<comment type="caution">
    <text evidence="3">The sequence shown here is derived from an EMBL/GenBank/DDBJ whole genome shotgun (WGS) entry which is preliminary data.</text>
</comment>
<feature type="region of interest" description="Disordered" evidence="1">
    <location>
        <begin position="154"/>
        <end position="176"/>
    </location>
</feature>
<keyword evidence="2" id="KW-0812">Transmembrane</keyword>
<keyword evidence="2" id="KW-1133">Transmembrane helix</keyword>
<keyword evidence="2" id="KW-0472">Membrane</keyword>
<accession>A0ABR3IPF4</accession>
<dbReference type="EMBL" id="JASNQZ010000005">
    <property type="protein sequence ID" value="KAL0957623.1"/>
    <property type="molecule type" value="Genomic_DNA"/>
</dbReference>
<evidence type="ECO:0000313" key="4">
    <source>
        <dbReference type="EMBL" id="KAL0957623.1"/>
    </source>
</evidence>
<evidence type="ECO:0000256" key="2">
    <source>
        <dbReference type="SAM" id="Phobius"/>
    </source>
</evidence>
<reference evidence="3" key="1">
    <citation type="journal article" date="2024" name="ACS Chem. Biol.">
        <title>Early Steps of the Biosynthesis of the Anticancer Antibiotic Pleurotin.</title>
        <authorList>
            <person name="Weaver J.A."/>
            <person name="Alkhder D."/>
            <person name="Prasongpholchai P."/>
            <person name="Tadesse M.D."/>
            <person name="de Los Santos E.L."/>
            <person name="Song L."/>
            <person name="Corre C."/>
            <person name="Alberti F."/>
        </authorList>
    </citation>
    <scope>NUCLEOTIDE SEQUENCE</scope>
    <source>
        <strain evidence="3">T-177</strain>
    </source>
</reference>
<evidence type="ECO:0000313" key="5">
    <source>
        <dbReference type="Proteomes" id="UP001556367"/>
    </source>
</evidence>
<sequence>MIVDKVSSSPILIPLPPSSFLFPVIICAAALRLGLFLSMPVPMPMPMPINREHEHGKHVYPYPRGLVAPLLAGEEWLATEGSPSSSRRPTEAIHTGVPTNMINSHRLRGTLDDVYEAYVTLSEEIVVFNGFLNKLANHARGLDLMASLSTIIPKLRHHNPPPRQTTRTTQMQTKCP</sequence>
<feature type="transmembrane region" description="Helical" evidence="2">
    <location>
        <begin position="20"/>
        <end position="41"/>
    </location>
</feature>
<protein>
    <submittedName>
        <fullName evidence="3">Uncharacterized protein</fullName>
    </submittedName>
</protein>
<keyword evidence="5" id="KW-1185">Reference proteome</keyword>